<accession>A0AAW1UNP5</accession>
<dbReference type="AlphaFoldDB" id="A0AAW1UNP5"/>
<organism evidence="1 2">
    <name type="scientific">Henosepilachna vigintioctopunctata</name>
    <dbReference type="NCBI Taxonomy" id="420089"/>
    <lineage>
        <taxon>Eukaryota</taxon>
        <taxon>Metazoa</taxon>
        <taxon>Ecdysozoa</taxon>
        <taxon>Arthropoda</taxon>
        <taxon>Hexapoda</taxon>
        <taxon>Insecta</taxon>
        <taxon>Pterygota</taxon>
        <taxon>Neoptera</taxon>
        <taxon>Endopterygota</taxon>
        <taxon>Coleoptera</taxon>
        <taxon>Polyphaga</taxon>
        <taxon>Cucujiformia</taxon>
        <taxon>Coccinelloidea</taxon>
        <taxon>Coccinellidae</taxon>
        <taxon>Epilachninae</taxon>
        <taxon>Epilachnini</taxon>
        <taxon>Henosepilachna</taxon>
    </lineage>
</organism>
<dbReference type="EMBL" id="JARQZJ010000094">
    <property type="protein sequence ID" value="KAK9885117.1"/>
    <property type="molecule type" value="Genomic_DNA"/>
</dbReference>
<evidence type="ECO:0000313" key="1">
    <source>
        <dbReference type="EMBL" id="KAK9885117.1"/>
    </source>
</evidence>
<keyword evidence="2" id="KW-1185">Reference proteome</keyword>
<sequence length="115" mass="13210">MNVKQKDNDVPSDPVSNRRFGVSGLRSVKWDTGLDEVGTRPHLESMRLANKRNKRKPLKIATWNLPTLFQGRKLKNATTEMKRMNLDIMGMCRIRWSGNGQLKTDEATIYYSGSR</sequence>
<evidence type="ECO:0008006" key="3">
    <source>
        <dbReference type="Google" id="ProtNLM"/>
    </source>
</evidence>
<comment type="caution">
    <text evidence="1">The sequence shown here is derived from an EMBL/GenBank/DDBJ whole genome shotgun (WGS) entry which is preliminary data.</text>
</comment>
<proteinExistence type="predicted"/>
<name>A0AAW1UNP5_9CUCU</name>
<dbReference type="Proteomes" id="UP001431783">
    <property type="component" value="Unassembled WGS sequence"/>
</dbReference>
<protein>
    <recommendedName>
        <fullName evidence="3">Endonuclease/exonuclease/phosphatase</fullName>
    </recommendedName>
</protein>
<evidence type="ECO:0000313" key="2">
    <source>
        <dbReference type="Proteomes" id="UP001431783"/>
    </source>
</evidence>
<gene>
    <name evidence="1" type="ORF">WA026_009341</name>
</gene>
<reference evidence="1 2" key="1">
    <citation type="submission" date="2023-03" db="EMBL/GenBank/DDBJ databases">
        <title>Genome insight into feeding habits of ladybird beetles.</title>
        <authorList>
            <person name="Li H.-S."/>
            <person name="Huang Y.-H."/>
            <person name="Pang H."/>
        </authorList>
    </citation>
    <scope>NUCLEOTIDE SEQUENCE [LARGE SCALE GENOMIC DNA]</scope>
    <source>
        <strain evidence="1">SYSU_2023b</strain>
        <tissue evidence="1">Whole body</tissue>
    </source>
</reference>